<evidence type="ECO:0000259" key="8">
    <source>
        <dbReference type="Pfam" id="PF04024"/>
    </source>
</evidence>
<evidence type="ECO:0000256" key="1">
    <source>
        <dbReference type="ARBA" id="ARBA00004162"/>
    </source>
</evidence>
<sequence>MMKKMTKSQNNRVLTGALAGVAEYFGIDPTIARVAFVFSCFFLEGAPVLLYVLLAVLMPKAGSSKQTYEKTYTHSTNGQPKQAESTSDDAWSDF</sequence>
<feature type="compositionally biased region" description="Polar residues" evidence="6">
    <location>
        <begin position="73"/>
        <end position="85"/>
    </location>
</feature>
<protein>
    <submittedName>
        <fullName evidence="9">PspC domain-containing protein</fullName>
    </submittedName>
</protein>
<gene>
    <name evidence="9" type="ORF">P7D85_01930</name>
</gene>
<keyword evidence="4 7" id="KW-1133">Transmembrane helix</keyword>
<evidence type="ECO:0000256" key="2">
    <source>
        <dbReference type="ARBA" id="ARBA00022475"/>
    </source>
</evidence>
<dbReference type="PANTHER" id="PTHR33885">
    <property type="entry name" value="PHAGE SHOCK PROTEIN C"/>
    <property type="match status" value="1"/>
</dbReference>
<proteinExistence type="predicted"/>
<keyword evidence="3 7" id="KW-0812">Transmembrane</keyword>
<evidence type="ECO:0000256" key="3">
    <source>
        <dbReference type="ARBA" id="ARBA00022692"/>
    </source>
</evidence>
<dbReference type="InterPro" id="IPR007168">
    <property type="entry name" value="Phageshock_PspC_N"/>
</dbReference>
<keyword evidence="5 7" id="KW-0472">Membrane</keyword>
<evidence type="ECO:0000256" key="6">
    <source>
        <dbReference type="SAM" id="MobiDB-lite"/>
    </source>
</evidence>
<reference evidence="9 10" key="1">
    <citation type="submission" date="2023-03" db="EMBL/GenBank/DDBJ databases">
        <authorList>
            <person name="Shen W."/>
            <person name="Cai J."/>
        </authorList>
    </citation>
    <scope>NUCLEOTIDE SEQUENCE [LARGE SCALE GENOMIC DNA]</scope>
    <source>
        <strain evidence="9 10">D6-4</strain>
    </source>
</reference>
<keyword evidence="10" id="KW-1185">Reference proteome</keyword>
<keyword evidence="2" id="KW-1003">Cell membrane</keyword>
<accession>A0ABU3EUI5</accession>
<dbReference type="InterPro" id="IPR052027">
    <property type="entry name" value="PspC"/>
</dbReference>
<evidence type="ECO:0000313" key="9">
    <source>
        <dbReference type="EMBL" id="MDT2598513.1"/>
    </source>
</evidence>
<dbReference type="Proteomes" id="UP001252875">
    <property type="component" value="Unassembled WGS sequence"/>
</dbReference>
<evidence type="ECO:0000256" key="4">
    <source>
        <dbReference type="ARBA" id="ARBA00022989"/>
    </source>
</evidence>
<dbReference type="EMBL" id="JARPYI010000001">
    <property type="protein sequence ID" value="MDT2598513.1"/>
    <property type="molecule type" value="Genomic_DNA"/>
</dbReference>
<evidence type="ECO:0000256" key="7">
    <source>
        <dbReference type="SAM" id="Phobius"/>
    </source>
</evidence>
<dbReference type="PANTHER" id="PTHR33885:SF3">
    <property type="entry name" value="PHAGE SHOCK PROTEIN C"/>
    <property type="match status" value="1"/>
</dbReference>
<feature type="domain" description="Phage shock protein PspC N-terminal" evidence="8">
    <location>
        <begin position="3"/>
        <end position="61"/>
    </location>
</feature>
<dbReference type="RefSeq" id="WP_311821199.1">
    <property type="nucleotide sequence ID" value="NZ_JARPYF010000001.1"/>
</dbReference>
<name>A0ABU3EUI5_9ENTE</name>
<organism evidence="9 10">
    <name type="scientific">Enterococcus hulanensis</name>
    <dbReference type="NCBI Taxonomy" id="2559929"/>
    <lineage>
        <taxon>Bacteria</taxon>
        <taxon>Bacillati</taxon>
        <taxon>Bacillota</taxon>
        <taxon>Bacilli</taxon>
        <taxon>Lactobacillales</taxon>
        <taxon>Enterococcaceae</taxon>
        <taxon>Enterococcus</taxon>
    </lineage>
</organism>
<comment type="caution">
    <text evidence="9">The sequence shown here is derived from an EMBL/GenBank/DDBJ whole genome shotgun (WGS) entry which is preliminary data.</text>
</comment>
<comment type="subcellular location">
    <subcellularLocation>
        <location evidence="1">Cell membrane</location>
        <topology evidence="1">Single-pass membrane protein</topology>
    </subcellularLocation>
</comment>
<evidence type="ECO:0000256" key="5">
    <source>
        <dbReference type="ARBA" id="ARBA00023136"/>
    </source>
</evidence>
<feature type="transmembrane region" description="Helical" evidence="7">
    <location>
        <begin position="35"/>
        <end position="57"/>
    </location>
</feature>
<feature type="region of interest" description="Disordered" evidence="6">
    <location>
        <begin position="63"/>
        <end position="94"/>
    </location>
</feature>
<evidence type="ECO:0000313" key="10">
    <source>
        <dbReference type="Proteomes" id="UP001252875"/>
    </source>
</evidence>
<dbReference type="Pfam" id="PF04024">
    <property type="entry name" value="PspC"/>
    <property type="match status" value="1"/>
</dbReference>